<accession>A0ACD2ZZH8</accession>
<protein>
    <submittedName>
        <fullName evidence="1">Uncharacterized protein</fullName>
    </submittedName>
</protein>
<organism evidence="1 2">
    <name type="scientific">Pluteus cervinus</name>
    <dbReference type="NCBI Taxonomy" id="181527"/>
    <lineage>
        <taxon>Eukaryota</taxon>
        <taxon>Fungi</taxon>
        <taxon>Dikarya</taxon>
        <taxon>Basidiomycota</taxon>
        <taxon>Agaricomycotina</taxon>
        <taxon>Agaricomycetes</taxon>
        <taxon>Agaricomycetidae</taxon>
        <taxon>Agaricales</taxon>
        <taxon>Pluteineae</taxon>
        <taxon>Pluteaceae</taxon>
        <taxon>Pluteus</taxon>
    </lineage>
</organism>
<keyword evidence="2" id="KW-1185">Reference proteome</keyword>
<dbReference type="EMBL" id="ML209197">
    <property type="protein sequence ID" value="TFK58783.1"/>
    <property type="molecule type" value="Genomic_DNA"/>
</dbReference>
<feature type="non-terminal residue" evidence="1">
    <location>
        <position position="1"/>
    </location>
</feature>
<name>A0ACD2ZZH8_9AGAR</name>
<reference evidence="1 2" key="1">
    <citation type="journal article" date="2019" name="Nat. Ecol. Evol.">
        <title>Megaphylogeny resolves global patterns of mushroom evolution.</title>
        <authorList>
            <person name="Varga T."/>
            <person name="Krizsan K."/>
            <person name="Foldi C."/>
            <person name="Dima B."/>
            <person name="Sanchez-Garcia M."/>
            <person name="Sanchez-Ramirez S."/>
            <person name="Szollosi G.J."/>
            <person name="Szarkandi J.G."/>
            <person name="Papp V."/>
            <person name="Albert L."/>
            <person name="Andreopoulos W."/>
            <person name="Angelini C."/>
            <person name="Antonin V."/>
            <person name="Barry K.W."/>
            <person name="Bougher N.L."/>
            <person name="Buchanan P."/>
            <person name="Buyck B."/>
            <person name="Bense V."/>
            <person name="Catcheside P."/>
            <person name="Chovatia M."/>
            <person name="Cooper J."/>
            <person name="Damon W."/>
            <person name="Desjardin D."/>
            <person name="Finy P."/>
            <person name="Geml J."/>
            <person name="Haridas S."/>
            <person name="Hughes K."/>
            <person name="Justo A."/>
            <person name="Karasinski D."/>
            <person name="Kautmanova I."/>
            <person name="Kiss B."/>
            <person name="Kocsube S."/>
            <person name="Kotiranta H."/>
            <person name="LaButti K.M."/>
            <person name="Lechner B.E."/>
            <person name="Liimatainen K."/>
            <person name="Lipzen A."/>
            <person name="Lukacs Z."/>
            <person name="Mihaltcheva S."/>
            <person name="Morgado L.N."/>
            <person name="Niskanen T."/>
            <person name="Noordeloos M.E."/>
            <person name="Ohm R.A."/>
            <person name="Ortiz-Santana B."/>
            <person name="Ovrebo C."/>
            <person name="Racz N."/>
            <person name="Riley R."/>
            <person name="Savchenko A."/>
            <person name="Shiryaev A."/>
            <person name="Soop K."/>
            <person name="Spirin V."/>
            <person name="Szebenyi C."/>
            <person name="Tomsovsky M."/>
            <person name="Tulloss R.E."/>
            <person name="Uehling J."/>
            <person name="Grigoriev I.V."/>
            <person name="Vagvolgyi C."/>
            <person name="Papp T."/>
            <person name="Martin F.M."/>
            <person name="Miettinen O."/>
            <person name="Hibbett D.S."/>
            <person name="Nagy L.G."/>
        </authorList>
    </citation>
    <scope>NUCLEOTIDE SEQUENCE [LARGE SCALE GENOMIC DNA]</scope>
    <source>
        <strain evidence="1 2">NL-1719</strain>
    </source>
</reference>
<gene>
    <name evidence="1" type="ORF">BDN72DRAFT_781593</name>
</gene>
<dbReference type="Proteomes" id="UP000308600">
    <property type="component" value="Unassembled WGS sequence"/>
</dbReference>
<evidence type="ECO:0000313" key="2">
    <source>
        <dbReference type="Proteomes" id="UP000308600"/>
    </source>
</evidence>
<evidence type="ECO:0000313" key="1">
    <source>
        <dbReference type="EMBL" id="TFK58783.1"/>
    </source>
</evidence>
<sequence>LGHWTLDNVAVNDVFVTELANLLNQRQGLNFYIPAHRRIMWDTSIVDLARGLVRYMRASGKRREDFANVVRVGNENNLFSTGGTNSQPIKLKVLEFLRDVPTRWDSFYYSVRRIRYNKQPLLLFAANPAHAEVRKWMPSESQWRELEELEAILSIPHGVQQTMSKEKTPVLAGVVPTFEVTMTALERLGQQNPQLTRYTDVAVEYFKKYYNRLDNTPAYVIAMFLNPNVRLEWIQAHWERDYINDAINHIKDAVGCSPIKSIVILYLFR</sequence>
<proteinExistence type="predicted"/>